<dbReference type="RefSeq" id="WP_073340767.1">
    <property type="nucleotide sequence ID" value="NZ_FQXM01000038.1"/>
</dbReference>
<organism evidence="1 2">
    <name type="scientific">Clostridium grantii DSM 8605</name>
    <dbReference type="NCBI Taxonomy" id="1121316"/>
    <lineage>
        <taxon>Bacteria</taxon>
        <taxon>Bacillati</taxon>
        <taxon>Bacillota</taxon>
        <taxon>Clostridia</taxon>
        <taxon>Eubacteriales</taxon>
        <taxon>Clostridiaceae</taxon>
        <taxon>Clostridium</taxon>
    </lineage>
</organism>
<proteinExistence type="predicted"/>
<dbReference type="AlphaFoldDB" id="A0A1M5XVA5"/>
<dbReference type="STRING" id="1121316.SAMN02745207_03956"/>
<dbReference type="EMBL" id="FQXM01000038">
    <property type="protein sequence ID" value="SHI03642.1"/>
    <property type="molecule type" value="Genomic_DNA"/>
</dbReference>
<keyword evidence="2" id="KW-1185">Reference proteome</keyword>
<dbReference type="Proteomes" id="UP000184447">
    <property type="component" value="Unassembled WGS sequence"/>
</dbReference>
<evidence type="ECO:0000313" key="2">
    <source>
        <dbReference type="Proteomes" id="UP000184447"/>
    </source>
</evidence>
<name>A0A1M5XVA5_9CLOT</name>
<evidence type="ECO:0000313" key="1">
    <source>
        <dbReference type="EMBL" id="SHI03642.1"/>
    </source>
</evidence>
<dbReference type="OrthoDB" id="9810250at2"/>
<accession>A0A1M5XVA5</accession>
<sequence length="102" mass="11596">MTGNVGYNRSTFYAYFTDVYDVLEQIEEDIMPGVEHLPSVEIAVEGSSDIKPLDVVENLINIYEINSKYYSVLLSETGDPAFTIKMRAKQNCKQNHNFVNIP</sequence>
<evidence type="ECO:0008006" key="3">
    <source>
        <dbReference type="Google" id="ProtNLM"/>
    </source>
</evidence>
<reference evidence="1 2" key="1">
    <citation type="submission" date="2016-11" db="EMBL/GenBank/DDBJ databases">
        <authorList>
            <person name="Jaros S."/>
            <person name="Januszkiewicz K."/>
            <person name="Wedrychowicz H."/>
        </authorList>
    </citation>
    <scope>NUCLEOTIDE SEQUENCE [LARGE SCALE GENOMIC DNA]</scope>
    <source>
        <strain evidence="1 2">DSM 8605</strain>
    </source>
</reference>
<dbReference type="Gene3D" id="1.10.357.10">
    <property type="entry name" value="Tetracycline Repressor, domain 2"/>
    <property type="match status" value="1"/>
</dbReference>
<gene>
    <name evidence="1" type="ORF">SAMN02745207_03956</name>
</gene>
<protein>
    <recommendedName>
        <fullName evidence="3">Transcriptional regulator, TetR family</fullName>
    </recommendedName>
</protein>